<dbReference type="Gene3D" id="1.10.287.3510">
    <property type="match status" value="1"/>
</dbReference>
<comment type="similarity">
    <text evidence="3 10">Belongs to the complex I subunit 4L family.</text>
</comment>
<dbReference type="AlphaFoldDB" id="A0AAP2DAX4"/>
<dbReference type="InterPro" id="IPR001133">
    <property type="entry name" value="NADH_UbQ_OxRdtase_chain4L/K"/>
</dbReference>
<comment type="subunit">
    <text evidence="10">NDH-1 is composed of 14 different subunits. Subunits NuoA, H, J, K, L, M, N constitute the membrane sector of the complex.</text>
</comment>
<dbReference type="NCBIfam" id="NF004320">
    <property type="entry name" value="PRK05715.1-2"/>
    <property type="match status" value="1"/>
</dbReference>
<dbReference type="PANTHER" id="PTHR11434:SF16">
    <property type="entry name" value="NADH-UBIQUINONE OXIDOREDUCTASE CHAIN 4L"/>
    <property type="match status" value="1"/>
</dbReference>
<dbReference type="FunFam" id="1.10.287.3510:FF:000001">
    <property type="entry name" value="NADH-quinone oxidoreductase subunit K"/>
    <property type="match status" value="1"/>
</dbReference>
<keyword evidence="8 10" id="KW-1133">Transmembrane helix</keyword>
<feature type="transmembrane region" description="Helical" evidence="10">
    <location>
        <begin position="61"/>
        <end position="82"/>
    </location>
</feature>
<evidence type="ECO:0000256" key="6">
    <source>
        <dbReference type="ARBA" id="ARBA00022719"/>
    </source>
</evidence>
<feature type="transmembrane region" description="Helical" evidence="10">
    <location>
        <begin position="31"/>
        <end position="49"/>
    </location>
</feature>
<proteinExistence type="inferred from homology"/>
<dbReference type="EC" id="7.1.1.-" evidence="10"/>
<protein>
    <recommendedName>
        <fullName evidence="10">NADH-quinone oxidoreductase subunit K</fullName>
        <ecNumber evidence="10">7.1.1.-</ecNumber>
    </recommendedName>
    <alternativeName>
        <fullName evidence="10">NADH dehydrogenase I subunit K</fullName>
    </alternativeName>
    <alternativeName>
        <fullName evidence="10">NDH-1 subunit K</fullName>
    </alternativeName>
</protein>
<evidence type="ECO:0000256" key="2">
    <source>
        <dbReference type="ARBA" id="ARBA00004141"/>
    </source>
</evidence>
<evidence type="ECO:0000313" key="12">
    <source>
        <dbReference type="Proteomes" id="UP001319180"/>
    </source>
</evidence>
<dbReference type="HAMAP" id="MF_01456">
    <property type="entry name" value="NDH1_NuoK"/>
    <property type="match status" value="1"/>
</dbReference>
<dbReference type="GO" id="GO:0050136">
    <property type="term" value="F:NADH dehydrogenase (quinone) (non-electrogenic) activity"/>
    <property type="evidence" value="ECO:0007669"/>
    <property type="project" value="UniProtKB-UniRule"/>
</dbReference>
<keyword evidence="10" id="KW-0520">NAD</keyword>
<keyword evidence="10" id="KW-1003">Cell membrane</keyword>
<comment type="caution">
    <text evidence="11">The sequence shown here is derived from an EMBL/GenBank/DDBJ whole genome shotgun (WGS) entry which is preliminary data.</text>
</comment>
<evidence type="ECO:0000256" key="9">
    <source>
        <dbReference type="ARBA" id="ARBA00023136"/>
    </source>
</evidence>
<comment type="catalytic activity">
    <reaction evidence="10">
        <text>a quinone + NADH + 5 H(+)(in) = a quinol + NAD(+) + 4 H(+)(out)</text>
        <dbReference type="Rhea" id="RHEA:57888"/>
        <dbReference type="ChEBI" id="CHEBI:15378"/>
        <dbReference type="ChEBI" id="CHEBI:24646"/>
        <dbReference type="ChEBI" id="CHEBI:57540"/>
        <dbReference type="ChEBI" id="CHEBI:57945"/>
        <dbReference type="ChEBI" id="CHEBI:132124"/>
    </reaction>
</comment>
<evidence type="ECO:0000256" key="3">
    <source>
        <dbReference type="ARBA" id="ARBA00010519"/>
    </source>
</evidence>
<comment type="subcellular location">
    <subcellularLocation>
        <location evidence="10">Cell membrane</location>
        <topology evidence="10">Multi-pass membrane protein</topology>
    </subcellularLocation>
    <subcellularLocation>
        <location evidence="2">Membrane</location>
        <topology evidence="2">Multi-pass membrane protein</topology>
    </subcellularLocation>
</comment>
<gene>
    <name evidence="10 11" type="primary">nuoK</name>
    <name evidence="11" type="ORF">KK078_14280</name>
</gene>
<dbReference type="GO" id="GO:0048038">
    <property type="term" value="F:quinone binding"/>
    <property type="evidence" value="ECO:0007669"/>
    <property type="project" value="UniProtKB-KW"/>
</dbReference>
<dbReference type="Proteomes" id="UP001319180">
    <property type="component" value="Unassembled WGS sequence"/>
</dbReference>
<evidence type="ECO:0000313" key="11">
    <source>
        <dbReference type="EMBL" id="MBT1687731.1"/>
    </source>
</evidence>
<comment type="function">
    <text evidence="10">NDH-1 shuttles electrons from NADH, via FMN and iron-sulfur (Fe-S) centers, to quinones in the respiratory chain. The immediate electron acceptor for the enzyme in this species is believed to be a menaquinone. Couples the redox reaction to proton translocation (for every two electrons transferred, four hydrogen ions are translocated across the cytoplasmic membrane), and thus conserves the redox energy in a proton gradient.</text>
</comment>
<evidence type="ECO:0000256" key="10">
    <source>
        <dbReference type="HAMAP-Rule" id="MF_01456"/>
    </source>
</evidence>
<keyword evidence="9 10" id="KW-0472">Membrane</keyword>
<evidence type="ECO:0000256" key="1">
    <source>
        <dbReference type="ARBA" id="ARBA00002378"/>
    </source>
</evidence>
<sequence>MFPLQHFLILAAILFSIGLMLVVVKRHAIMMLIGIELMLNAANLNLVAFNQLYPTHRDGQMFALFVIIVAVCETAVGLAIILRTYHFYQTSVPDAVAELSDKP</sequence>
<keyword evidence="4 10" id="KW-0813">Transport</keyword>
<keyword evidence="7 10" id="KW-1278">Translocase</keyword>
<dbReference type="Pfam" id="PF00420">
    <property type="entry name" value="Oxidored_q2"/>
    <property type="match status" value="1"/>
</dbReference>
<dbReference type="GO" id="GO:0042773">
    <property type="term" value="P:ATP synthesis coupled electron transport"/>
    <property type="evidence" value="ECO:0007669"/>
    <property type="project" value="InterPro"/>
</dbReference>
<dbReference type="GO" id="GO:0030964">
    <property type="term" value="C:NADH dehydrogenase complex"/>
    <property type="evidence" value="ECO:0007669"/>
    <property type="project" value="TreeGrafter"/>
</dbReference>
<feature type="transmembrane region" description="Helical" evidence="10">
    <location>
        <begin position="6"/>
        <end position="24"/>
    </location>
</feature>
<reference evidence="11 12" key="1">
    <citation type="submission" date="2021-05" db="EMBL/GenBank/DDBJ databases">
        <title>A Polyphasic approach of four new species of the genus Ohtaekwangia: Ohtaekwangia histidinii sp. nov., Ohtaekwangia cretensis sp. nov., Ohtaekwangia indiensis sp. nov., Ohtaekwangia reichenbachii sp. nov. from diverse environment.</title>
        <authorList>
            <person name="Octaviana S."/>
        </authorList>
    </citation>
    <scope>NUCLEOTIDE SEQUENCE [LARGE SCALE GENOMIC DNA]</scope>
    <source>
        <strain evidence="11 12">PWU37</strain>
    </source>
</reference>
<organism evidence="11 12">
    <name type="scientific">Dawidia soli</name>
    <dbReference type="NCBI Taxonomy" id="2782352"/>
    <lineage>
        <taxon>Bacteria</taxon>
        <taxon>Pseudomonadati</taxon>
        <taxon>Bacteroidota</taxon>
        <taxon>Cytophagia</taxon>
        <taxon>Cytophagales</taxon>
        <taxon>Chryseotaleaceae</taxon>
        <taxon>Dawidia</taxon>
    </lineage>
</organism>
<name>A0AAP2DAX4_9BACT</name>
<comment type="function">
    <text evidence="1">NDH-1 shuttles electrons from NADH, via FMN and iron-sulfur (Fe-S) centers, to quinones in the respiratory chain. The immediate electron acceptor for the enzyme in this species is believed to be ubiquinone. Couples the redox reaction to proton translocation (for every two electrons transferred, four hydrogen ions are translocated across the cytoplasmic membrane), and thus conserves the redox energy in a proton gradient.</text>
</comment>
<dbReference type="InterPro" id="IPR039428">
    <property type="entry name" value="NUOK/Mnh_C1-like"/>
</dbReference>
<keyword evidence="12" id="KW-1185">Reference proteome</keyword>
<keyword evidence="11" id="KW-0560">Oxidoreductase</keyword>
<evidence type="ECO:0000256" key="8">
    <source>
        <dbReference type="ARBA" id="ARBA00022989"/>
    </source>
</evidence>
<dbReference type="EMBL" id="JAHESC010000019">
    <property type="protein sequence ID" value="MBT1687731.1"/>
    <property type="molecule type" value="Genomic_DNA"/>
</dbReference>
<evidence type="ECO:0000256" key="7">
    <source>
        <dbReference type="ARBA" id="ARBA00022967"/>
    </source>
</evidence>
<evidence type="ECO:0000256" key="5">
    <source>
        <dbReference type="ARBA" id="ARBA00022692"/>
    </source>
</evidence>
<keyword evidence="6 10" id="KW-0874">Quinone</keyword>
<evidence type="ECO:0000256" key="4">
    <source>
        <dbReference type="ARBA" id="ARBA00022448"/>
    </source>
</evidence>
<dbReference type="PANTHER" id="PTHR11434">
    <property type="entry name" value="NADH-UBIQUINONE OXIDOREDUCTASE SUBUNIT ND4L"/>
    <property type="match status" value="1"/>
</dbReference>
<keyword evidence="5 10" id="KW-0812">Transmembrane</keyword>
<accession>A0AAP2DAX4</accession>
<dbReference type="GO" id="GO:0005886">
    <property type="term" value="C:plasma membrane"/>
    <property type="evidence" value="ECO:0007669"/>
    <property type="project" value="UniProtKB-SubCell"/>
</dbReference>